<reference evidence="3" key="1">
    <citation type="submission" date="2019-08" db="EMBL/GenBank/DDBJ databases">
        <title>Limnoglobus roseus gen. nov., sp. nov., a novel freshwater planctomycete with a giant genome from the family Gemmataceae.</title>
        <authorList>
            <person name="Kulichevskaya I.S."/>
            <person name="Naumoff D.G."/>
            <person name="Miroshnikov K."/>
            <person name="Ivanova A."/>
            <person name="Philippov D.A."/>
            <person name="Hakobyan A."/>
            <person name="Rijpstra I.C."/>
            <person name="Sinninghe Damste J.S."/>
            <person name="Liesack W."/>
            <person name="Dedysh S.N."/>
        </authorList>
    </citation>
    <scope>NUCLEOTIDE SEQUENCE [LARGE SCALE GENOMIC DNA]</scope>
    <source>
        <strain evidence="3">PX52</strain>
    </source>
</reference>
<gene>
    <name evidence="2" type="ORF">PX52LOC_03027</name>
</gene>
<dbReference type="EMBL" id="CP042425">
    <property type="protein sequence ID" value="QEL16088.1"/>
    <property type="molecule type" value="Genomic_DNA"/>
</dbReference>
<feature type="compositionally biased region" description="Basic and acidic residues" evidence="1">
    <location>
        <begin position="152"/>
        <end position="193"/>
    </location>
</feature>
<dbReference type="KEGG" id="lrs:PX52LOC_03027"/>
<protein>
    <submittedName>
        <fullName evidence="2">Uncharacterized protein</fullName>
    </submittedName>
</protein>
<dbReference type="OrthoDB" id="288935at2"/>
<proteinExistence type="predicted"/>
<feature type="compositionally biased region" description="Pro residues" evidence="1">
    <location>
        <begin position="131"/>
        <end position="140"/>
    </location>
</feature>
<dbReference type="RefSeq" id="WP_149110852.1">
    <property type="nucleotide sequence ID" value="NZ_CP042425.1"/>
</dbReference>
<evidence type="ECO:0000313" key="2">
    <source>
        <dbReference type="EMBL" id="QEL16088.1"/>
    </source>
</evidence>
<name>A0A5C1AGK6_9BACT</name>
<evidence type="ECO:0000256" key="1">
    <source>
        <dbReference type="SAM" id="MobiDB-lite"/>
    </source>
</evidence>
<dbReference type="Proteomes" id="UP000324974">
    <property type="component" value="Chromosome"/>
</dbReference>
<dbReference type="AlphaFoldDB" id="A0A5C1AGK6"/>
<accession>A0A5C1AGK6</accession>
<organism evidence="2 3">
    <name type="scientific">Limnoglobus roseus</name>
    <dbReference type="NCBI Taxonomy" id="2598579"/>
    <lineage>
        <taxon>Bacteria</taxon>
        <taxon>Pseudomonadati</taxon>
        <taxon>Planctomycetota</taxon>
        <taxon>Planctomycetia</taxon>
        <taxon>Gemmatales</taxon>
        <taxon>Gemmataceae</taxon>
        <taxon>Limnoglobus</taxon>
    </lineage>
</organism>
<sequence length="355" mass="38257">MAISLAVLAGVGGAAFGQQPSVVPPALPAAPPVTKWTPFNQTPPAPPPVPAAPPVVLPAPQPIPDAPFVESAVPLPVLPPTTAPVSNPPGLVPNTLTFQKSAGDSVPMPPTAPLTFQKGAGEIVPMVSPAPGVPSLPPMGVPAIPTRLVRTPADEKDDAKAKQDEKDREEARKRLDEETKRKEPPKATDRQSDLTKGTLPSRQNVFRLTSDADLDARIQKESTSGKNPFPKPAPLSAEPLVYQAKTASYPPMKTFREPTYVVHRRLYFEEMNSERAGWEIGFLQPFLSAGYFYKDLFFLPHNAVSGLWKNRWDTSAGKCQPGAPTPYYLYPQGFTLSGLMFQATLLTGLPFIFPG</sequence>
<feature type="region of interest" description="Disordered" evidence="1">
    <location>
        <begin position="131"/>
        <end position="215"/>
    </location>
</feature>
<evidence type="ECO:0000313" key="3">
    <source>
        <dbReference type="Proteomes" id="UP000324974"/>
    </source>
</evidence>
<keyword evidence="3" id="KW-1185">Reference proteome</keyword>
<feature type="compositionally biased region" description="Polar residues" evidence="1">
    <location>
        <begin position="194"/>
        <end position="207"/>
    </location>
</feature>